<evidence type="ECO:0000256" key="12">
    <source>
        <dbReference type="NCBIfam" id="TIGR01064"/>
    </source>
</evidence>
<comment type="catalytic activity">
    <reaction evidence="13">
        <text>pyruvate + ATP = phosphoenolpyruvate + ADP + H(+)</text>
        <dbReference type="Rhea" id="RHEA:18157"/>
        <dbReference type="ChEBI" id="CHEBI:15361"/>
        <dbReference type="ChEBI" id="CHEBI:15378"/>
        <dbReference type="ChEBI" id="CHEBI:30616"/>
        <dbReference type="ChEBI" id="CHEBI:58702"/>
        <dbReference type="ChEBI" id="CHEBI:456216"/>
        <dbReference type="EC" id="2.7.1.40"/>
    </reaction>
</comment>
<dbReference type="SUPFAM" id="SSF51621">
    <property type="entry name" value="Phosphoenolpyruvate/pyruvate domain"/>
    <property type="match status" value="1"/>
</dbReference>
<evidence type="ECO:0000256" key="6">
    <source>
        <dbReference type="ARBA" id="ARBA00022741"/>
    </source>
</evidence>
<evidence type="ECO:0000313" key="17">
    <source>
        <dbReference type="Proteomes" id="UP000009296"/>
    </source>
</evidence>
<evidence type="ECO:0000256" key="2">
    <source>
        <dbReference type="ARBA" id="ARBA00008663"/>
    </source>
</evidence>
<feature type="domain" description="Pyruvate kinase barrel" evidence="14">
    <location>
        <begin position="6"/>
        <end position="308"/>
    </location>
</feature>
<evidence type="ECO:0000256" key="4">
    <source>
        <dbReference type="ARBA" id="ARBA00022679"/>
    </source>
</evidence>
<dbReference type="InterPro" id="IPR015795">
    <property type="entry name" value="Pyrv_Knase_C"/>
</dbReference>
<dbReference type="Gene3D" id="3.40.1380.20">
    <property type="entry name" value="Pyruvate kinase, C-terminal domain"/>
    <property type="match status" value="1"/>
</dbReference>
<dbReference type="UniPathway" id="UPA00109">
    <property type="reaction ID" value="UER00188"/>
</dbReference>
<reference evidence="16" key="1">
    <citation type="submission" date="2011-05" db="EMBL/GenBank/DDBJ databases">
        <title>Complete sequence of chromosome of Methanothermococcus okinawensis IH1.</title>
        <authorList>
            <consortium name="US DOE Joint Genome Institute"/>
            <person name="Lucas S."/>
            <person name="Han J."/>
            <person name="Lapidus A."/>
            <person name="Cheng J.-F."/>
            <person name="Goodwin L."/>
            <person name="Pitluck S."/>
            <person name="Peters L."/>
            <person name="Mikhailova N."/>
            <person name="Held B."/>
            <person name="Han C."/>
            <person name="Tapia R."/>
            <person name="Land M."/>
            <person name="Hauser L."/>
            <person name="Kyrpides N."/>
            <person name="Ivanova N."/>
            <person name="Pagani I."/>
            <person name="Sieprawska-Lupa M."/>
            <person name="Takai K."/>
            <person name="Miyazaki J."/>
            <person name="Whitman W."/>
            <person name="Woyke T."/>
        </authorList>
    </citation>
    <scope>NUCLEOTIDE SEQUENCE</scope>
    <source>
        <strain evidence="16">IH1</strain>
    </source>
</reference>
<keyword evidence="5" id="KW-0479">Metal-binding</keyword>
<dbReference type="EC" id="2.7.1.40" evidence="3 12"/>
<dbReference type="GO" id="GO:0000287">
    <property type="term" value="F:magnesium ion binding"/>
    <property type="evidence" value="ECO:0007669"/>
    <property type="project" value="UniProtKB-UniRule"/>
</dbReference>
<dbReference type="eggNOG" id="arCOG04120">
    <property type="taxonomic scope" value="Archaea"/>
</dbReference>
<dbReference type="PRINTS" id="PR01050">
    <property type="entry name" value="PYRUVTKNASE"/>
</dbReference>
<dbReference type="SUPFAM" id="SSF52935">
    <property type="entry name" value="PK C-terminal domain-like"/>
    <property type="match status" value="1"/>
</dbReference>
<comment type="pathway">
    <text evidence="1 13">Carbohydrate degradation; glycolysis; pyruvate from D-glyceraldehyde 3-phosphate: step 5/5.</text>
</comment>
<evidence type="ECO:0000256" key="13">
    <source>
        <dbReference type="RuleBase" id="RU000504"/>
    </source>
</evidence>
<dbReference type="GO" id="GO:0004743">
    <property type="term" value="F:pyruvate kinase activity"/>
    <property type="evidence" value="ECO:0007669"/>
    <property type="project" value="UniProtKB-UniRule"/>
</dbReference>
<organism evidence="16 17">
    <name type="scientific">Methanothermococcus okinawensis (strain DSM 14208 / JCM 11175 / IH1)</name>
    <dbReference type="NCBI Taxonomy" id="647113"/>
    <lineage>
        <taxon>Archaea</taxon>
        <taxon>Methanobacteriati</taxon>
        <taxon>Methanobacteriota</taxon>
        <taxon>Methanomada group</taxon>
        <taxon>Methanococci</taxon>
        <taxon>Methanococcales</taxon>
        <taxon>Methanococcaceae</taxon>
        <taxon>Methanothermococcus</taxon>
    </lineage>
</organism>
<dbReference type="NCBIfam" id="TIGR01064">
    <property type="entry name" value="pyruv_kin"/>
    <property type="match status" value="1"/>
</dbReference>
<dbReference type="OrthoDB" id="56298at2157"/>
<keyword evidence="7 13" id="KW-0418">Kinase</keyword>
<dbReference type="Pfam" id="PF00224">
    <property type="entry name" value="PK"/>
    <property type="match status" value="1"/>
</dbReference>
<dbReference type="Proteomes" id="UP000009296">
    <property type="component" value="Chromosome"/>
</dbReference>
<dbReference type="STRING" id="647113.Metok_1143"/>
<feature type="domain" description="Pyruvate kinase C-terminal" evidence="15">
    <location>
        <begin position="340"/>
        <end position="446"/>
    </location>
</feature>
<dbReference type="Gene3D" id="2.40.33.10">
    <property type="entry name" value="PK beta-barrel domain-like"/>
    <property type="match status" value="1"/>
</dbReference>
<evidence type="ECO:0000256" key="7">
    <source>
        <dbReference type="ARBA" id="ARBA00022777"/>
    </source>
</evidence>
<dbReference type="InterPro" id="IPR015793">
    <property type="entry name" value="Pyrv_Knase_brl"/>
</dbReference>
<dbReference type="Pfam" id="PF02887">
    <property type="entry name" value="PK_C"/>
    <property type="match status" value="1"/>
</dbReference>
<dbReference type="GO" id="GO:0005524">
    <property type="term" value="F:ATP binding"/>
    <property type="evidence" value="ECO:0007669"/>
    <property type="project" value="UniProtKB-KW"/>
</dbReference>
<dbReference type="HOGENOM" id="CLU_015439_0_2_2"/>
<dbReference type="Gene3D" id="3.20.20.60">
    <property type="entry name" value="Phosphoenolpyruvate-binding domains"/>
    <property type="match status" value="1"/>
</dbReference>
<name>F8ANX1_METOI</name>
<dbReference type="RefSeq" id="WP_013867296.1">
    <property type="nucleotide sequence ID" value="NC_015636.1"/>
</dbReference>
<proteinExistence type="inferred from homology"/>
<keyword evidence="11 16" id="KW-0670">Pyruvate</keyword>
<evidence type="ECO:0000259" key="15">
    <source>
        <dbReference type="Pfam" id="PF02887"/>
    </source>
</evidence>
<keyword evidence="4 13" id="KW-0808">Transferase</keyword>
<dbReference type="InterPro" id="IPR011037">
    <property type="entry name" value="Pyrv_Knase-like_insert_dom_sf"/>
</dbReference>
<evidence type="ECO:0000256" key="9">
    <source>
        <dbReference type="ARBA" id="ARBA00022842"/>
    </source>
</evidence>
<evidence type="ECO:0000256" key="1">
    <source>
        <dbReference type="ARBA" id="ARBA00004997"/>
    </source>
</evidence>
<dbReference type="KEGG" id="mok:Metok_1143"/>
<keyword evidence="10 13" id="KW-0324">Glycolysis</keyword>
<evidence type="ECO:0000256" key="11">
    <source>
        <dbReference type="ARBA" id="ARBA00023317"/>
    </source>
</evidence>
<dbReference type="PANTHER" id="PTHR11817">
    <property type="entry name" value="PYRUVATE KINASE"/>
    <property type="match status" value="1"/>
</dbReference>
<evidence type="ECO:0000256" key="3">
    <source>
        <dbReference type="ARBA" id="ARBA00012142"/>
    </source>
</evidence>
<dbReference type="GO" id="GO:0016301">
    <property type="term" value="F:kinase activity"/>
    <property type="evidence" value="ECO:0007669"/>
    <property type="project" value="UniProtKB-KW"/>
</dbReference>
<gene>
    <name evidence="16" type="ordered locus">Metok_1143</name>
</gene>
<keyword evidence="17" id="KW-1185">Reference proteome</keyword>
<dbReference type="InterPro" id="IPR036918">
    <property type="entry name" value="Pyrv_Knase_C_sf"/>
</dbReference>
<evidence type="ECO:0000313" key="16">
    <source>
        <dbReference type="EMBL" id="AEH07112.1"/>
    </source>
</evidence>
<dbReference type="GeneID" id="10773299"/>
<dbReference type="EMBL" id="CP002792">
    <property type="protein sequence ID" value="AEH07112.1"/>
    <property type="molecule type" value="Genomic_DNA"/>
</dbReference>
<dbReference type="InterPro" id="IPR040442">
    <property type="entry name" value="Pyrv_kinase-like_dom_sf"/>
</dbReference>
<keyword evidence="6" id="KW-0547">Nucleotide-binding</keyword>
<comment type="similarity">
    <text evidence="2 13">Belongs to the pyruvate kinase family.</text>
</comment>
<dbReference type="SUPFAM" id="SSF50800">
    <property type="entry name" value="PK beta-barrel domain-like"/>
    <property type="match status" value="1"/>
</dbReference>
<protein>
    <recommendedName>
        <fullName evidence="3 12">Pyruvate kinase</fullName>
        <ecNumber evidence="3 12">2.7.1.40</ecNumber>
    </recommendedName>
</protein>
<dbReference type="InterPro" id="IPR015813">
    <property type="entry name" value="Pyrv/PenolPyrv_kinase-like_dom"/>
</dbReference>
<keyword evidence="9 13" id="KW-0460">Magnesium</keyword>
<dbReference type="InterPro" id="IPR001697">
    <property type="entry name" value="Pyr_Knase"/>
</dbReference>
<keyword evidence="8" id="KW-0067">ATP-binding</keyword>
<dbReference type="InterPro" id="IPR015806">
    <property type="entry name" value="Pyrv_Knase_insert_dom_sf"/>
</dbReference>
<sequence>MKNLERKTKILITMGPSVENKLKDAVKLIDGIRFNMSHTNVEYIKKYLNILEKNNIAKLMDLKGNKIRIKKTFKSVFKTGDELVIGRDIILTYHPKDETEEEHFILINDGRIKLKVKKVENDLIYTEVLVGGIIKEGMGVNLPDTHLKMPIISDEDINNIKFAVEHDFEYIALSFVRNKNDIINLRDILNRYDKNNATSIIAKIETKEGLKNIEEIAKYSDGIMVARGDLGVEIPIEYIPIEQKNIINITNKKGKLTITATQMLDSMVSNPYPTRAEITDIANAIFDGTDCLMLSNETAVGKYPIEAINVMDKVARISENNMEKFAVETHLDGSSISTGIAHATHTLYLKLNPKIIITPTWSGKSATLISKFKPKVPIIALTPNMKTFKKLKLVWGVVPYHVDEVNNMDNILEISNKIAESFIDKGIYITTLGHPMGEKKTNVIKVGVINDSCKRN</sequence>
<dbReference type="AlphaFoldDB" id="F8ANX1"/>
<evidence type="ECO:0000256" key="8">
    <source>
        <dbReference type="ARBA" id="ARBA00022840"/>
    </source>
</evidence>
<accession>F8ANX1</accession>
<evidence type="ECO:0000256" key="10">
    <source>
        <dbReference type="ARBA" id="ARBA00023152"/>
    </source>
</evidence>
<evidence type="ECO:0000259" key="14">
    <source>
        <dbReference type="Pfam" id="PF00224"/>
    </source>
</evidence>
<evidence type="ECO:0000256" key="5">
    <source>
        <dbReference type="ARBA" id="ARBA00022723"/>
    </source>
</evidence>
<dbReference type="GO" id="GO:0030955">
    <property type="term" value="F:potassium ion binding"/>
    <property type="evidence" value="ECO:0007669"/>
    <property type="project" value="UniProtKB-UniRule"/>
</dbReference>